<evidence type="ECO:0000256" key="1">
    <source>
        <dbReference type="SAM" id="MobiDB-lite"/>
    </source>
</evidence>
<dbReference type="PANTHER" id="PTHR23318">
    <property type="entry name" value="ATP SYNTHASE GAMMA-RELATED"/>
    <property type="match status" value="1"/>
</dbReference>
<evidence type="ECO:0000313" key="3">
    <source>
        <dbReference type="Proteomes" id="UP000024404"/>
    </source>
</evidence>
<accession>A0A8R1TXN7</accession>
<dbReference type="GO" id="GO:0030289">
    <property type="term" value="C:protein phosphatase 4 complex"/>
    <property type="evidence" value="ECO:0007669"/>
    <property type="project" value="TreeGrafter"/>
</dbReference>
<sequence length="163" mass="18567">MVHFHLAFQAAFVKEPFGGDMPETDANVRNPDDAHSKTADNNSDNIQEECKSLKVAEKDAEDEDPDSHLAKIEIQREVKNRVKLYVLCDQRVWDDKGTGHVACVPSPEHQGASFIVVRLEHSEKNILESRILMDTIYQKQQKQEKNLICVIIHQIILNGSDFM</sequence>
<dbReference type="SUPFAM" id="SSF50729">
    <property type="entry name" value="PH domain-like"/>
    <property type="match status" value="1"/>
</dbReference>
<name>A0A8R1TXN7_ONCVO</name>
<dbReference type="EMBL" id="CMVM020000180">
    <property type="status" value="NOT_ANNOTATED_CDS"/>
    <property type="molecule type" value="Genomic_DNA"/>
</dbReference>
<reference evidence="2" key="2">
    <citation type="submission" date="2022-06" db="UniProtKB">
        <authorList>
            <consortium name="EnsemblMetazoa"/>
        </authorList>
    </citation>
    <scope>IDENTIFICATION</scope>
</reference>
<dbReference type="InterPro" id="IPR051137">
    <property type="entry name" value="PP4R3-like"/>
</dbReference>
<dbReference type="Proteomes" id="UP000024404">
    <property type="component" value="Unassembled WGS sequence"/>
</dbReference>
<reference evidence="3" key="1">
    <citation type="submission" date="2013-10" db="EMBL/GenBank/DDBJ databases">
        <title>Genome sequencing of Onchocerca volvulus.</title>
        <authorList>
            <person name="Cotton J."/>
            <person name="Tsai J."/>
            <person name="Stanley E."/>
            <person name="Tracey A."/>
            <person name="Holroyd N."/>
            <person name="Lustigman S."/>
            <person name="Berriman M."/>
        </authorList>
    </citation>
    <scope>NUCLEOTIDE SEQUENCE</scope>
</reference>
<keyword evidence="3" id="KW-1185">Reference proteome</keyword>
<organism evidence="2 3">
    <name type="scientific">Onchocerca volvulus</name>
    <dbReference type="NCBI Taxonomy" id="6282"/>
    <lineage>
        <taxon>Eukaryota</taxon>
        <taxon>Metazoa</taxon>
        <taxon>Ecdysozoa</taxon>
        <taxon>Nematoda</taxon>
        <taxon>Chromadorea</taxon>
        <taxon>Rhabditida</taxon>
        <taxon>Spirurina</taxon>
        <taxon>Spiruromorpha</taxon>
        <taxon>Filarioidea</taxon>
        <taxon>Onchocercidae</taxon>
        <taxon>Onchocerca</taxon>
    </lineage>
</organism>
<feature type="region of interest" description="Disordered" evidence="1">
    <location>
        <begin position="19"/>
        <end position="44"/>
    </location>
</feature>
<dbReference type="InterPro" id="IPR011993">
    <property type="entry name" value="PH-like_dom_sf"/>
</dbReference>
<dbReference type="GO" id="GO:0006974">
    <property type="term" value="P:DNA damage response"/>
    <property type="evidence" value="ECO:0007669"/>
    <property type="project" value="TreeGrafter"/>
</dbReference>
<dbReference type="Gene3D" id="2.30.29.30">
    <property type="entry name" value="Pleckstrin-homology domain (PH domain)/Phosphotyrosine-binding domain (PTB)"/>
    <property type="match status" value="1"/>
</dbReference>
<evidence type="ECO:0000313" key="2">
    <source>
        <dbReference type="EnsemblMetazoa" id="OVOC6718.1"/>
    </source>
</evidence>
<protein>
    <submittedName>
        <fullName evidence="2">Uncharacterized protein</fullName>
    </submittedName>
</protein>
<dbReference type="AlphaFoldDB" id="A0A8R1TXN7"/>
<dbReference type="PANTHER" id="PTHR23318:SF0">
    <property type="entry name" value="SERINE_THREONINE-PROTEIN PHOSPHATASE 4 REGULATORY SUBUNIT 3"/>
    <property type="match status" value="1"/>
</dbReference>
<dbReference type="GO" id="GO:0005654">
    <property type="term" value="C:nucleoplasm"/>
    <property type="evidence" value="ECO:0007669"/>
    <property type="project" value="TreeGrafter"/>
</dbReference>
<dbReference type="GO" id="GO:0072542">
    <property type="term" value="F:protein phosphatase activator activity"/>
    <property type="evidence" value="ECO:0007669"/>
    <property type="project" value="TreeGrafter"/>
</dbReference>
<dbReference type="OMA" id="GGDMPET"/>
<proteinExistence type="predicted"/>
<dbReference type="EnsemblMetazoa" id="OVOC6718.1">
    <property type="protein sequence ID" value="OVOC6718.1"/>
    <property type="gene ID" value="WBGene00243527"/>
</dbReference>